<protein>
    <submittedName>
        <fullName evidence="1">Uncharacterized protein</fullName>
    </submittedName>
</protein>
<reference evidence="1 2" key="1">
    <citation type="journal article" date="2019" name="BMC Genomics">
        <title>New insights from Opisthorchis felineus genome: update on genomics of the epidemiologically important liver flukes.</title>
        <authorList>
            <person name="Ershov N.I."/>
            <person name="Mordvinov V.A."/>
            <person name="Prokhortchouk E.B."/>
            <person name="Pakharukova M.Y."/>
            <person name="Gunbin K.V."/>
            <person name="Ustyantsev K."/>
            <person name="Genaev M.A."/>
            <person name="Blinov A.G."/>
            <person name="Mazur A."/>
            <person name="Boulygina E."/>
            <person name="Tsygankova S."/>
            <person name="Khrameeva E."/>
            <person name="Chekanov N."/>
            <person name="Fan G."/>
            <person name="Xiao A."/>
            <person name="Zhang H."/>
            <person name="Xu X."/>
            <person name="Yang H."/>
            <person name="Solovyev V."/>
            <person name="Lee S.M."/>
            <person name="Liu X."/>
            <person name="Afonnikov D.A."/>
            <person name="Skryabin K.G."/>
        </authorList>
    </citation>
    <scope>NUCLEOTIDE SEQUENCE [LARGE SCALE GENOMIC DNA]</scope>
    <source>
        <strain evidence="1">AK-0245</strain>
        <tissue evidence="1">Whole organism</tissue>
    </source>
</reference>
<comment type="caution">
    <text evidence="1">The sequence shown here is derived from an EMBL/GenBank/DDBJ whole genome shotgun (WGS) entry which is preliminary data.</text>
</comment>
<dbReference type="Proteomes" id="UP000308267">
    <property type="component" value="Unassembled WGS sequence"/>
</dbReference>
<evidence type="ECO:0000313" key="2">
    <source>
        <dbReference type="Proteomes" id="UP000308267"/>
    </source>
</evidence>
<accession>A0A4S2L8D3</accession>
<evidence type="ECO:0000313" key="1">
    <source>
        <dbReference type="EMBL" id="TGZ59150.1"/>
    </source>
</evidence>
<dbReference type="EMBL" id="SJOL01008988">
    <property type="protein sequence ID" value="TGZ59150.1"/>
    <property type="molecule type" value="Genomic_DNA"/>
</dbReference>
<proteinExistence type="predicted"/>
<sequence length="235" mass="26589">MRIPSTIGDKGGLGYSVLTLRQKTYVNGQDSHLGSPQPPHRILAVEEKGSTADPSLLANRTHETMCSDVTSKKSFEGCHLHEHAVQSGREDPTLTFKENNAKQTSVNTAMFIDHILWRNQKRSHNKIYEAFSSITDAPAIYFVSDLFPVTLHNPVRNRKQAFLKNNSVEFNLSAINRIPQAHWFQLPQFQSPESGRVWDIQPVIGSDGLQLFAHRPPPHTLPIREMMQCDQPEEQ</sequence>
<keyword evidence="2" id="KW-1185">Reference proteome</keyword>
<organism evidence="1 2">
    <name type="scientific">Opisthorchis felineus</name>
    <dbReference type="NCBI Taxonomy" id="147828"/>
    <lineage>
        <taxon>Eukaryota</taxon>
        <taxon>Metazoa</taxon>
        <taxon>Spiralia</taxon>
        <taxon>Lophotrochozoa</taxon>
        <taxon>Platyhelminthes</taxon>
        <taxon>Trematoda</taxon>
        <taxon>Digenea</taxon>
        <taxon>Opisthorchiida</taxon>
        <taxon>Opisthorchiata</taxon>
        <taxon>Opisthorchiidae</taxon>
        <taxon>Opisthorchis</taxon>
    </lineage>
</organism>
<dbReference type="AlphaFoldDB" id="A0A4S2L8D3"/>
<gene>
    <name evidence="1" type="ORF">CRM22_009245</name>
</gene>
<name>A0A4S2L8D3_OPIFE</name>